<keyword evidence="8" id="KW-1185">Reference proteome</keyword>
<sequence>MDNPEKLDKLDLSILRELQKNGRITVTELASRVGLSKTPCQVRMKRLEDLGYVMGYTALIDQKKLGSKHVAFVQVTLNDTKTKALEAFNQAVRLIPEVEQCHMIAANFDYLLKVRTSDINTYREVLGEQISNLPHVKQTSTFVVMEDVKDVASKAI</sequence>
<dbReference type="EMBL" id="JBBMRA010000009">
    <property type="protein sequence ID" value="MEM5536857.1"/>
    <property type="molecule type" value="Genomic_DNA"/>
</dbReference>
<evidence type="ECO:0000313" key="7">
    <source>
        <dbReference type="EMBL" id="MEM5536857.1"/>
    </source>
</evidence>
<reference evidence="7 8" key="1">
    <citation type="submission" date="2024-03" db="EMBL/GenBank/DDBJ databases">
        <title>Community enrichment and isolation of bacterial strains for fucoidan degradation.</title>
        <authorList>
            <person name="Sichert A."/>
        </authorList>
    </citation>
    <scope>NUCLEOTIDE SEQUENCE [LARGE SCALE GENOMIC DNA]</scope>
    <source>
        <strain evidence="7 8">AS76</strain>
    </source>
</reference>
<name>A0ABU9TT64_9GAMM</name>
<dbReference type="InterPro" id="IPR019888">
    <property type="entry name" value="Tscrpt_reg_AsnC-like"/>
</dbReference>
<keyword evidence="1" id="KW-0805">Transcription regulation</keyword>
<comment type="caution">
    <text evidence="7">The sequence shown here is derived from an EMBL/GenBank/DDBJ whole genome shotgun (WGS) entry which is preliminary data.</text>
</comment>
<dbReference type="Pfam" id="PF13412">
    <property type="entry name" value="HTH_24"/>
    <property type="match status" value="1"/>
</dbReference>
<evidence type="ECO:0000256" key="5">
    <source>
        <dbReference type="ARBA" id="ARBA00039227"/>
    </source>
</evidence>
<organism evidence="7 8">
    <name type="scientific">Neptuniibacter pectenicola</name>
    <dbReference type="NCBI Taxonomy" id="1806669"/>
    <lineage>
        <taxon>Bacteria</taxon>
        <taxon>Pseudomonadati</taxon>
        <taxon>Pseudomonadota</taxon>
        <taxon>Gammaproteobacteria</taxon>
        <taxon>Oceanospirillales</taxon>
        <taxon>Oceanospirillaceae</taxon>
        <taxon>Neptuniibacter</taxon>
    </lineage>
</organism>
<evidence type="ECO:0000313" key="8">
    <source>
        <dbReference type="Proteomes" id="UP001449225"/>
    </source>
</evidence>
<dbReference type="SUPFAM" id="SSF54909">
    <property type="entry name" value="Dimeric alpha+beta barrel"/>
    <property type="match status" value="1"/>
</dbReference>
<feature type="domain" description="HTH asnC-type" evidence="6">
    <location>
        <begin position="7"/>
        <end position="68"/>
    </location>
</feature>
<dbReference type="Proteomes" id="UP001449225">
    <property type="component" value="Unassembled WGS sequence"/>
</dbReference>
<evidence type="ECO:0000259" key="6">
    <source>
        <dbReference type="PROSITE" id="PS50956"/>
    </source>
</evidence>
<evidence type="ECO:0000256" key="2">
    <source>
        <dbReference type="ARBA" id="ARBA00023125"/>
    </source>
</evidence>
<keyword evidence="3" id="KW-0010">Activator</keyword>
<gene>
    <name evidence="7" type="ORF">WNY58_10685</name>
</gene>
<dbReference type="Gene3D" id="3.30.70.920">
    <property type="match status" value="1"/>
</dbReference>
<dbReference type="Gene3D" id="1.10.10.10">
    <property type="entry name" value="Winged helix-like DNA-binding domain superfamily/Winged helix DNA-binding domain"/>
    <property type="match status" value="1"/>
</dbReference>
<dbReference type="InterPro" id="IPR036390">
    <property type="entry name" value="WH_DNA-bd_sf"/>
</dbReference>
<protein>
    <recommendedName>
        <fullName evidence="5">Leucine-responsive regulatory protein</fullName>
    </recommendedName>
</protein>
<dbReference type="PROSITE" id="PS50956">
    <property type="entry name" value="HTH_ASNC_2"/>
    <property type="match status" value="1"/>
</dbReference>
<dbReference type="PRINTS" id="PR00033">
    <property type="entry name" value="HTHASNC"/>
</dbReference>
<dbReference type="InterPro" id="IPR011008">
    <property type="entry name" value="Dimeric_a/b-barrel"/>
</dbReference>
<evidence type="ECO:0000256" key="3">
    <source>
        <dbReference type="ARBA" id="ARBA00023159"/>
    </source>
</evidence>
<dbReference type="InterPro" id="IPR019887">
    <property type="entry name" value="Tscrpt_reg_AsnC/Lrp_C"/>
</dbReference>
<proteinExistence type="predicted"/>
<dbReference type="PANTHER" id="PTHR30154:SF0">
    <property type="entry name" value="LEUCINE-RESPONSIVE REGULATORY PROTEIN"/>
    <property type="match status" value="1"/>
</dbReference>
<evidence type="ECO:0000256" key="4">
    <source>
        <dbReference type="ARBA" id="ARBA00023163"/>
    </source>
</evidence>
<dbReference type="Pfam" id="PF01037">
    <property type="entry name" value="AsnC_trans_reg"/>
    <property type="match status" value="1"/>
</dbReference>
<dbReference type="InterPro" id="IPR036388">
    <property type="entry name" value="WH-like_DNA-bd_sf"/>
</dbReference>
<dbReference type="PANTHER" id="PTHR30154">
    <property type="entry name" value="LEUCINE-RESPONSIVE REGULATORY PROTEIN"/>
    <property type="match status" value="1"/>
</dbReference>
<keyword evidence="4" id="KW-0804">Transcription</keyword>
<dbReference type="SMART" id="SM00344">
    <property type="entry name" value="HTH_ASNC"/>
    <property type="match status" value="1"/>
</dbReference>
<dbReference type="InterPro" id="IPR000485">
    <property type="entry name" value="AsnC-type_HTH_dom"/>
</dbReference>
<dbReference type="CDD" id="cd00090">
    <property type="entry name" value="HTH_ARSR"/>
    <property type="match status" value="1"/>
</dbReference>
<dbReference type="RefSeq" id="WP_067985016.1">
    <property type="nucleotide sequence ID" value="NZ_CAXBCE010000004.1"/>
</dbReference>
<dbReference type="SUPFAM" id="SSF46785">
    <property type="entry name" value="Winged helix' DNA-binding domain"/>
    <property type="match status" value="1"/>
</dbReference>
<evidence type="ECO:0000256" key="1">
    <source>
        <dbReference type="ARBA" id="ARBA00023015"/>
    </source>
</evidence>
<dbReference type="InterPro" id="IPR011991">
    <property type="entry name" value="ArsR-like_HTH"/>
</dbReference>
<keyword evidence="2" id="KW-0238">DNA-binding</keyword>
<accession>A0ABU9TT64</accession>